<evidence type="ECO:0000256" key="2">
    <source>
        <dbReference type="SAM" id="MobiDB-lite"/>
    </source>
</evidence>
<dbReference type="Pfam" id="PF01042">
    <property type="entry name" value="Ribonuc_L-PSP"/>
    <property type="match status" value="1"/>
</dbReference>
<feature type="compositionally biased region" description="Basic and acidic residues" evidence="2">
    <location>
        <begin position="1"/>
        <end position="19"/>
    </location>
</feature>
<dbReference type="AlphaFoldDB" id="A0A4P9TEH8"/>
<protein>
    <submittedName>
        <fullName evidence="3">RidA family protein</fullName>
    </submittedName>
</protein>
<gene>
    <name evidence="3" type="ORF">FGF80_08090</name>
</gene>
<feature type="region of interest" description="Disordered" evidence="2">
    <location>
        <begin position="1"/>
        <end position="31"/>
    </location>
</feature>
<dbReference type="EMBL" id="CP040637">
    <property type="protein sequence ID" value="QCW03198.1"/>
    <property type="molecule type" value="Genomic_DNA"/>
</dbReference>
<accession>A0A4P9TEH8</accession>
<dbReference type="Proteomes" id="UP000307562">
    <property type="component" value="Chromosome"/>
</dbReference>
<dbReference type="GO" id="GO:0019239">
    <property type="term" value="F:deaminase activity"/>
    <property type="evidence" value="ECO:0007669"/>
    <property type="project" value="TreeGrafter"/>
</dbReference>
<dbReference type="RefSeq" id="WP_083864596.1">
    <property type="nucleotide sequence ID" value="NZ_CP040637.1"/>
</dbReference>
<evidence type="ECO:0000313" key="4">
    <source>
        <dbReference type="Proteomes" id="UP000307562"/>
    </source>
</evidence>
<comment type="similarity">
    <text evidence="1">Belongs to the RutC family.</text>
</comment>
<dbReference type="InterPro" id="IPR035959">
    <property type="entry name" value="RutC-like_sf"/>
</dbReference>
<evidence type="ECO:0000256" key="1">
    <source>
        <dbReference type="ARBA" id="ARBA00010552"/>
    </source>
</evidence>
<keyword evidence="4" id="KW-1185">Reference proteome</keyword>
<sequence>MENKQRAESRPVRISETSRKQRNGSEFVGAFGKKTGSSDLLFTEGLLPEQDGTVARNEPPSRQLEICLEKLEAELNRYGKGLDNVLQLTLYLTDMDAYEEINETYEQFFDTTCPARTTVGVCELLGGAVVTVDGVIAIE</sequence>
<dbReference type="GeneID" id="96155931"/>
<dbReference type="InterPro" id="IPR006175">
    <property type="entry name" value="YjgF/YER057c/UK114"/>
</dbReference>
<dbReference type="SUPFAM" id="SSF55298">
    <property type="entry name" value="YjgF-like"/>
    <property type="match status" value="1"/>
</dbReference>
<name>A0A4P9TEH8_9EURY</name>
<dbReference type="PANTHER" id="PTHR11803">
    <property type="entry name" value="2-IMINOBUTANOATE/2-IMINOPROPANOATE DEAMINASE RIDA"/>
    <property type="match status" value="1"/>
</dbReference>
<dbReference type="KEGG" id="npl:FGF80_08090"/>
<reference evidence="4" key="1">
    <citation type="submission" date="2019-05" db="EMBL/GenBank/DDBJ databases">
        <title>Complete Genome Sequence and Methylation Pattern of the Halophilic Archaeon Natrinema pallidum BOL6-1.</title>
        <authorList>
            <person name="DasSarma P."/>
            <person name="DasSarma B.P."/>
            <person name="DasSarma S.L."/>
            <person name="Martinez F.L."/>
            <person name="Guzman D."/>
            <person name="Roberts R.J."/>
            <person name="DasSarma S."/>
        </authorList>
    </citation>
    <scope>NUCLEOTIDE SEQUENCE [LARGE SCALE GENOMIC DNA]</scope>
    <source>
        <strain evidence="4">BOL6-1</strain>
    </source>
</reference>
<dbReference type="Gene3D" id="3.30.1330.40">
    <property type="entry name" value="RutC-like"/>
    <property type="match status" value="1"/>
</dbReference>
<evidence type="ECO:0000313" key="3">
    <source>
        <dbReference type="EMBL" id="QCW03198.1"/>
    </source>
</evidence>
<dbReference type="CDD" id="cd00448">
    <property type="entry name" value="YjgF_YER057c_UK114_family"/>
    <property type="match status" value="1"/>
</dbReference>
<proteinExistence type="inferred from homology"/>
<organism evidence="3 4">
    <name type="scientific">Natrinema pallidum</name>
    <dbReference type="NCBI Taxonomy" id="69527"/>
    <lineage>
        <taxon>Archaea</taxon>
        <taxon>Methanobacteriati</taxon>
        <taxon>Methanobacteriota</taxon>
        <taxon>Stenosarchaea group</taxon>
        <taxon>Halobacteria</taxon>
        <taxon>Halobacteriales</taxon>
        <taxon>Natrialbaceae</taxon>
        <taxon>Natrinema</taxon>
    </lineage>
</organism>
<dbReference type="PANTHER" id="PTHR11803:SF58">
    <property type="entry name" value="PROTEIN HMF1-RELATED"/>
    <property type="match status" value="1"/>
</dbReference>
<dbReference type="GO" id="GO:0005829">
    <property type="term" value="C:cytosol"/>
    <property type="evidence" value="ECO:0007669"/>
    <property type="project" value="TreeGrafter"/>
</dbReference>